<evidence type="ECO:0000313" key="1">
    <source>
        <dbReference type="EMBL" id="ADU14080.1"/>
    </source>
</evidence>
<keyword evidence="2" id="KW-1185">Reference proteome</keyword>
<sequence>MSPERCGNAGEDGLDQAISRGIDSLGRLRADMRQAGLTDCADLLDEAFVCCLKAFVGRRETFGRPPPSVDDEPQGQAE</sequence>
<dbReference type="EMBL" id="CP002396">
    <property type="protein sequence ID" value="ADU14080.1"/>
    <property type="molecule type" value="Genomic_DNA"/>
</dbReference>
<accession>E8RUJ2</accession>
<organism evidence="1 2">
    <name type="scientific">Asticcacaulis excentricus (strain ATCC 15261 / DSM 4724 / KCTC 12464 / NCIMB 9791 / VKM B-1370 / CB 48)</name>
    <dbReference type="NCBI Taxonomy" id="573065"/>
    <lineage>
        <taxon>Bacteria</taxon>
        <taxon>Pseudomonadati</taxon>
        <taxon>Pseudomonadota</taxon>
        <taxon>Alphaproteobacteria</taxon>
        <taxon>Caulobacterales</taxon>
        <taxon>Caulobacteraceae</taxon>
        <taxon>Asticcacaulis</taxon>
    </lineage>
</organism>
<dbReference type="AlphaFoldDB" id="E8RUJ2"/>
<dbReference type="Proteomes" id="UP000001492">
    <property type="component" value="Chromosome 2"/>
</dbReference>
<reference evidence="2" key="1">
    <citation type="submission" date="2010-12" db="EMBL/GenBank/DDBJ databases">
        <title>Complete sequence of chromosome 2 of Asticcacaulis excentricus CB 48.</title>
        <authorList>
            <consortium name="US DOE Joint Genome Institute"/>
            <person name="Lucas S."/>
            <person name="Copeland A."/>
            <person name="Lapidus A."/>
            <person name="Cheng J.-F."/>
            <person name="Bruce D."/>
            <person name="Goodwin L."/>
            <person name="Pitluck S."/>
            <person name="Teshima H."/>
            <person name="Davenport K."/>
            <person name="Detter J.C."/>
            <person name="Han C."/>
            <person name="Tapia R."/>
            <person name="Land M."/>
            <person name="Hauser L."/>
            <person name="Jeffries C."/>
            <person name="Kyrpides N."/>
            <person name="Ivanova N."/>
            <person name="Ovchinnikova G."/>
            <person name="Brun Y.V."/>
            <person name="Woyke T."/>
        </authorList>
    </citation>
    <scope>NUCLEOTIDE SEQUENCE [LARGE SCALE GENOMIC DNA]</scope>
    <source>
        <strain evidence="2">ATCC 15261 / DSM 4724 / KCTC 12464 / NCIMB 9791 / VKM B-1370 / CB 48</strain>
    </source>
</reference>
<dbReference type="RefSeq" id="WP_013479907.1">
    <property type="nucleotide sequence ID" value="NC_014817.1"/>
</dbReference>
<dbReference type="HOGENOM" id="CLU_2614359_0_0_5"/>
<name>E8RUJ2_ASTEC</name>
<dbReference type="KEGG" id="aex:Astex_2429"/>
<evidence type="ECO:0000313" key="2">
    <source>
        <dbReference type="Proteomes" id="UP000001492"/>
    </source>
</evidence>
<protein>
    <submittedName>
        <fullName evidence="1">Uncharacterized protein</fullName>
    </submittedName>
</protein>
<gene>
    <name evidence="1" type="ordered locus">Astex_2429</name>
</gene>
<proteinExistence type="predicted"/>
<dbReference type="OrthoDB" id="9931703at2"/>
<dbReference type="STRING" id="573065.Astex_2429"/>